<feature type="region of interest" description="Disordered" evidence="1">
    <location>
        <begin position="1"/>
        <end position="96"/>
    </location>
</feature>
<dbReference type="AlphaFoldDB" id="A0A165A0C2"/>
<name>A0A165A0C2_XYLHT</name>
<feature type="compositionally biased region" description="Basic residues" evidence="1">
    <location>
        <begin position="83"/>
        <end position="95"/>
    </location>
</feature>
<feature type="compositionally biased region" description="Basic residues" evidence="1">
    <location>
        <begin position="43"/>
        <end position="53"/>
    </location>
</feature>
<evidence type="ECO:0000256" key="1">
    <source>
        <dbReference type="SAM" id="MobiDB-lite"/>
    </source>
</evidence>
<evidence type="ECO:0000313" key="3">
    <source>
        <dbReference type="Proteomes" id="UP000076632"/>
    </source>
</evidence>
<dbReference type="OMA" id="MFAMYLD"/>
<feature type="compositionally biased region" description="Basic residues" evidence="1">
    <location>
        <begin position="7"/>
        <end position="22"/>
    </location>
</feature>
<dbReference type="RefSeq" id="XP_018185325.1">
    <property type="nucleotide sequence ID" value="XM_018333421.1"/>
</dbReference>
<dbReference type="Proteomes" id="UP000076632">
    <property type="component" value="Unassembled WGS sequence"/>
</dbReference>
<gene>
    <name evidence="2" type="ORF">L228DRAFT_250855</name>
</gene>
<dbReference type="GeneID" id="28898558"/>
<feature type="region of interest" description="Disordered" evidence="1">
    <location>
        <begin position="161"/>
        <end position="324"/>
    </location>
</feature>
<proteinExistence type="predicted"/>
<feature type="compositionally biased region" description="Basic and acidic residues" evidence="1">
    <location>
        <begin position="269"/>
        <end position="320"/>
    </location>
</feature>
<dbReference type="OrthoDB" id="2139939at2759"/>
<dbReference type="PANTHER" id="PTHR34117:SF1">
    <property type="entry name" value="STYLE CELL-CYCLE INHIBITOR 1"/>
    <property type="match status" value="1"/>
</dbReference>
<dbReference type="EMBL" id="KV407465">
    <property type="protein sequence ID" value="KZF19770.1"/>
    <property type="molecule type" value="Genomic_DNA"/>
</dbReference>
<reference evidence="2 3" key="1">
    <citation type="journal article" date="2016" name="Fungal Biol.">
        <title>The genome of Xylona heveae provides a window into fungal endophytism.</title>
        <authorList>
            <person name="Gazis R."/>
            <person name="Kuo A."/>
            <person name="Riley R."/>
            <person name="LaButti K."/>
            <person name="Lipzen A."/>
            <person name="Lin J."/>
            <person name="Amirebrahimi M."/>
            <person name="Hesse C.N."/>
            <person name="Spatafora J.W."/>
            <person name="Henrissat B."/>
            <person name="Hainaut M."/>
            <person name="Grigoriev I.V."/>
            <person name="Hibbett D.S."/>
        </authorList>
    </citation>
    <scope>NUCLEOTIDE SEQUENCE [LARGE SCALE GENOMIC DNA]</scope>
    <source>
        <strain evidence="2 3">TC161</strain>
    </source>
</reference>
<dbReference type="InterPro" id="IPR044688">
    <property type="entry name" value="SCI-1-like"/>
</dbReference>
<feature type="compositionally biased region" description="Basic and acidic residues" evidence="1">
    <location>
        <begin position="196"/>
        <end position="208"/>
    </location>
</feature>
<sequence>MDDYESRRHRRRSESHSKHPQHHSLYAARSETRSRSRSPLSSGHRHHESRKYRHGDLRESNHRSDSPRVRRHGRERSAGREERRHRRKEKERKHLGVAPVAALPFESRPLHKSDFKEYKPLFALYLDIQKQLFLDDLAEDEVKGRWKSFVGRWNRGELAEGWYDPAMKKKASQQSYTEDVSGAQEYSRAARSRYSPTRDHHDDSRQAGDESDEDEVGPDLPSQQYGTGSGRRPGPAIPKMQDLELQRELIQEDEEARREDMRHARKMDRKQQKEHLEDLVPRAEPGTRERQLEKKKELNEKMKAYRDKSPVEEVNERDLMGDDSLEAYRAQKKEVEKKKNERELRREEMLRARAEEREERLQEHRAKEDKTMAMLKALAKQNFG</sequence>
<organism evidence="2 3">
    <name type="scientific">Xylona heveae (strain CBS 132557 / TC161)</name>
    <dbReference type="NCBI Taxonomy" id="1328760"/>
    <lineage>
        <taxon>Eukaryota</taxon>
        <taxon>Fungi</taxon>
        <taxon>Dikarya</taxon>
        <taxon>Ascomycota</taxon>
        <taxon>Pezizomycotina</taxon>
        <taxon>Xylonomycetes</taxon>
        <taxon>Xylonales</taxon>
        <taxon>Xylonaceae</taxon>
        <taxon>Xylona</taxon>
    </lineage>
</organism>
<keyword evidence="3" id="KW-1185">Reference proteome</keyword>
<evidence type="ECO:0000313" key="2">
    <source>
        <dbReference type="EMBL" id="KZF19770.1"/>
    </source>
</evidence>
<dbReference type="InParanoid" id="A0A165A0C2"/>
<feature type="compositionally biased region" description="Basic and acidic residues" evidence="1">
    <location>
        <begin position="54"/>
        <end position="68"/>
    </location>
</feature>
<accession>A0A165A0C2</accession>
<protein>
    <submittedName>
        <fullName evidence="2">Uncharacterized protein</fullName>
    </submittedName>
</protein>
<feature type="compositionally biased region" description="Basic and acidic residues" evidence="1">
    <location>
        <begin position="241"/>
        <end position="262"/>
    </location>
</feature>
<dbReference type="PANTHER" id="PTHR34117">
    <property type="entry name" value="STYLE CELL-CYCLE INHIBITOR 1"/>
    <property type="match status" value="1"/>
</dbReference>
<dbReference type="STRING" id="1328760.A0A165A0C2"/>